<feature type="signal peptide" evidence="1">
    <location>
        <begin position="1"/>
        <end position="27"/>
    </location>
</feature>
<comment type="caution">
    <text evidence="2">The sequence shown here is derived from an EMBL/GenBank/DDBJ whole genome shotgun (WGS) entry which is preliminary data.</text>
</comment>
<reference evidence="2 3" key="1">
    <citation type="submission" date="2018-08" db="EMBL/GenBank/DDBJ databases">
        <title>Aeromicrobium sp. M2KJ-4, whole genome shotgun sequence.</title>
        <authorList>
            <person name="Tuo L."/>
        </authorList>
    </citation>
    <scope>NUCLEOTIDE SEQUENCE [LARGE SCALE GENOMIC DNA]</scope>
    <source>
        <strain evidence="2 3">M2KJ-4</strain>
    </source>
</reference>
<keyword evidence="3" id="KW-1185">Reference proteome</keyword>
<protein>
    <submittedName>
        <fullName evidence="2">Uncharacterized protein</fullName>
    </submittedName>
</protein>
<evidence type="ECO:0000313" key="2">
    <source>
        <dbReference type="EMBL" id="REK72978.1"/>
    </source>
</evidence>
<proteinExistence type="predicted"/>
<gene>
    <name evidence="2" type="ORF">DX116_05145</name>
</gene>
<evidence type="ECO:0000313" key="3">
    <source>
        <dbReference type="Proteomes" id="UP000265581"/>
    </source>
</evidence>
<accession>A0A371PBQ0</accession>
<dbReference type="EMBL" id="QUBR01000001">
    <property type="protein sequence ID" value="REK72978.1"/>
    <property type="molecule type" value="Genomic_DNA"/>
</dbReference>
<name>A0A371PBQ0_9ACTN</name>
<dbReference type="AlphaFoldDB" id="A0A371PBQ0"/>
<keyword evidence="1" id="KW-0732">Signal</keyword>
<feature type="chain" id="PRO_5016860261" evidence="1">
    <location>
        <begin position="28"/>
        <end position="179"/>
    </location>
</feature>
<sequence>MTSMRRLRAGAALVVGVVVLTAGCEDAVEPTQFTSIKDRAEYKATTSEVDGVLGQAVQTAVAAAGGRRLNGADRASDTICDPVYGRRFRELEAGGTFVLDAGSVETGVEQIRAAWKAKGWDVEVTPPGTVRLTQSTSTGVRFSVRAELRAVDNNPSLIGVSMSLLSTCLELPDDVMDDL</sequence>
<evidence type="ECO:0000256" key="1">
    <source>
        <dbReference type="SAM" id="SignalP"/>
    </source>
</evidence>
<dbReference type="PROSITE" id="PS51257">
    <property type="entry name" value="PROKAR_LIPOPROTEIN"/>
    <property type="match status" value="1"/>
</dbReference>
<organism evidence="2 3">
    <name type="scientific">Aeromicrobium endophyticum</name>
    <dbReference type="NCBI Taxonomy" id="2292704"/>
    <lineage>
        <taxon>Bacteria</taxon>
        <taxon>Bacillati</taxon>
        <taxon>Actinomycetota</taxon>
        <taxon>Actinomycetes</taxon>
        <taxon>Propionibacteriales</taxon>
        <taxon>Nocardioidaceae</taxon>
        <taxon>Aeromicrobium</taxon>
    </lineage>
</organism>
<dbReference type="Proteomes" id="UP000265581">
    <property type="component" value="Unassembled WGS sequence"/>
</dbReference>